<gene>
    <name evidence="2" type="ORF">GA0070623_1447</name>
</gene>
<accession>A0A109IP12</accession>
<reference evidence="3" key="1">
    <citation type="submission" date="2016-06" db="EMBL/GenBank/DDBJ databases">
        <authorList>
            <person name="Varghese N."/>
            <person name="Submissions Spin"/>
        </authorList>
    </citation>
    <scope>NUCLEOTIDE SEQUENCE [LARGE SCALE GENOMIC DNA]</scope>
    <source>
        <strain evidence="3">DSM 44983</strain>
    </source>
</reference>
<dbReference type="AlphaFoldDB" id="A0A109IP12"/>
<evidence type="ECO:0000259" key="1">
    <source>
        <dbReference type="Pfam" id="PF03756"/>
    </source>
</evidence>
<proteinExistence type="predicted"/>
<organism evidence="2 3">
    <name type="scientific">Micromonospora rifamycinica</name>
    <dbReference type="NCBI Taxonomy" id="291594"/>
    <lineage>
        <taxon>Bacteria</taxon>
        <taxon>Bacillati</taxon>
        <taxon>Actinomycetota</taxon>
        <taxon>Actinomycetes</taxon>
        <taxon>Micromonosporales</taxon>
        <taxon>Micromonosporaceae</taxon>
        <taxon>Micromonospora</taxon>
    </lineage>
</organism>
<dbReference type="RefSeq" id="WP_067302414.1">
    <property type="nucleotide sequence ID" value="NZ_LRMV01000009.1"/>
</dbReference>
<sequence length="266" mass="29356">MLYESADAPLPGDPRIARDVKHVILVATRFAQFADGDRVLTVPDLVAARSARRAPASGREWVVHLGQGVEQSELRPLLTHGRGVRLAESASVPVPLVAPATVHKQRSENVLLAGLRHPTGNRCSADLRIHRDNELVLDHHSRQHVPGMVIIEAVRQICTAQFETACRTDLPACDYAGVWHRIDVRFDSFLFALPAEVSSDITAADLRRKHSPRFRAVASVRQNGGVVATAEIEYSMIERRRIDLVENRRSRQAADSVLAASTGRRA</sequence>
<name>A0A109IP12_9ACTN</name>
<feature type="domain" description="A-factor biosynthesis hotdog" evidence="1">
    <location>
        <begin position="102"/>
        <end position="234"/>
    </location>
</feature>
<keyword evidence="3" id="KW-1185">Reference proteome</keyword>
<evidence type="ECO:0000313" key="3">
    <source>
        <dbReference type="Proteomes" id="UP000198226"/>
    </source>
</evidence>
<protein>
    <submittedName>
        <fullName evidence="2">A-factor biosynthesis hotdog domain-containing protein</fullName>
    </submittedName>
</protein>
<dbReference type="EMBL" id="LT607752">
    <property type="protein sequence ID" value="SCG47226.1"/>
    <property type="molecule type" value="Genomic_DNA"/>
</dbReference>
<dbReference type="Proteomes" id="UP000198226">
    <property type="component" value="Chromosome I"/>
</dbReference>
<dbReference type="InterPro" id="IPR005509">
    <property type="entry name" value="AfsA_hotdog_dom"/>
</dbReference>
<evidence type="ECO:0000313" key="2">
    <source>
        <dbReference type="EMBL" id="SCG47226.1"/>
    </source>
</evidence>
<dbReference type="Pfam" id="PF03756">
    <property type="entry name" value="AfsA"/>
    <property type="match status" value="1"/>
</dbReference>